<evidence type="ECO:0000313" key="2">
    <source>
        <dbReference type="Proteomes" id="UP001501265"/>
    </source>
</evidence>
<gene>
    <name evidence="1" type="ORF">GCM10023220_63390</name>
</gene>
<proteinExistence type="predicted"/>
<reference evidence="2" key="1">
    <citation type="journal article" date="2019" name="Int. J. Syst. Evol. Microbiol.">
        <title>The Global Catalogue of Microorganisms (GCM) 10K type strain sequencing project: providing services to taxonomists for standard genome sequencing and annotation.</title>
        <authorList>
            <consortium name="The Broad Institute Genomics Platform"/>
            <consortium name="The Broad Institute Genome Sequencing Center for Infectious Disease"/>
            <person name="Wu L."/>
            <person name="Ma J."/>
        </authorList>
    </citation>
    <scope>NUCLEOTIDE SEQUENCE [LARGE SCALE GENOMIC DNA]</scope>
    <source>
        <strain evidence="2">JCM 18081</strain>
    </source>
</reference>
<dbReference type="Proteomes" id="UP001501265">
    <property type="component" value="Unassembled WGS sequence"/>
</dbReference>
<organism evidence="1 2">
    <name type="scientific">Streptomyces ziwulingensis</name>
    <dbReference type="NCBI Taxonomy" id="1045501"/>
    <lineage>
        <taxon>Bacteria</taxon>
        <taxon>Bacillati</taxon>
        <taxon>Actinomycetota</taxon>
        <taxon>Actinomycetes</taxon>
        <taxon>Kitasatosporales</taxon>
        <taxon>Streptomycetaceae</taxon>
        <taxon>Streptomyces</taxon>
    </lineage>
</organism>
<name>A0ABP9CX35_9ACTN</name>
<protein>
    <submittedName>
        <fullName evidence="1">Uncharacterized protein</fullName>
    </submittedName>
</protein>
<comment type="caution">
    <text evidence="1">The sequence shown here is derived from an EMBL/GenBank/DDBJ whole genome shotgun (WGS) entry which is preliminary data.</text>
</comment>
<keyword evidence="2" id="KW-1185">Reference proteome</keyword>
<dbReference type="EMBL" id="BAABIG010000083">
    <property type="protein sequence ID" value="GAA4821549.1"/>
    <property type="molecule type" value="Genomic_DNA"/>
</dbReference>
<sequence length="68" mass="7297">MCVGAVSRRSVRGVRSRCGYGCLCRYGYRYGYGYGLRSSVSLVLPSTALSVNDQSSSSPAAHLSVWSV</sequence>
<accession>A0ABP9CX35</accession>
<evidence type="ECO:0000313" key="1">
    <source>
        <dbReference type="EMBL" id="GAA4821549.1"/>
    </source>
</evidence>